<dbReference type="RefSeq" id="XP_033659219.1">
    <property type="nucleotide sequence ID" value="XM_033819286.1"/>
</dbReference>
<reference evidence="1" key="1">
    <citation type="journal article" date="2020" name="Stud. Mycol.">
        <title>101 Dothideomycetes genomes: a test case for predicting lifestyles and emergence of pathogens.</title>
        <authorList>
            <person name="Haridas S."/>
            <person name="Albert R."/>
            <person name="Binder M."/>
            <person name="Bloem J."/>
            <person name="Labutti K."/>
            <person name="Salamov A."/>
            <person name="Andreopoulos B."/>
            <person name="Baker S."/>
            <person name="Barry K."/>
            <person name="Bills G."/>
            <person name="Bluhm B."/>
            <person name="Cannon C."/>
            <person name="Castanera R."/>
            <person name="Culley D."/>
            <person name="Daum C."/>
            <person name="Ezra D."/>
            <person name="Gonzalez J."/>
            <person name="Henrissat B."/>
            <person name="Kuo A."/>
            <person name="Liang C."/>
            <person name="Lipzen A."/>
            <person name="Lutzoni F."/>
            <person name="Magnuson J."/>
            <person name="Mondo S."/>
            <person name="Nolan M."/>
            <person name="Ohm R."/>
            <person name="Pangilinan J."/>
            <person name="Park H.-J."/>
            <person name="Ramirez L."/>
            <person name="Alfaro M."/>
            <person name="Sun H."/>
            <person name="Tritt A."/>
            <person name="Yoshinaga Y."/>
            <person name="Zwiers L.-H."/>
            <person name="Turgeon B."/>
            <person name="Goodwin S."/>
            <person name="Spatafora J."/>
            <person name="Crous P."/>
            <person name="Grigoriev I."/>
        </authorList>
    </citation>
    <scope>NUCLEOTIDE SEQUENCE</scope>
    <source>
        <strain evidence="1">ATCC 36951</strain>
    </source>
</reference>
<dbReference type="OrthoDB" id="426718at2759"/>
<proteinExistence type="predicted"/>
<accession>A0A6A6BWI3</accession>
<dbReference type="GeneID" id="54572558"/>
<dbReference type="Pfam" id="PF11913">
    <property type="entry name" value="DUF3431"/>
    <property type="match status" value="1"/>
</dbReference>
<dbReference type="InterPro" id="IPR021838">
    <property type="entry name" value="DUF3431"/>
</dbReference>
<dbReference type="PANTHER" id="PTHR37490:SF2">
    <property type="match status" value="1"/>
</dbReference>
<protein>
    <submittedName>
        <fullName evidence="1">Uncharacterized protein</fullName>
    </submittedName>
</protein>
<evidence type="ECO:0000313" key="1">
    <source>
        <dbReference type="EMBL" id="KAF2158330.1"/>
    </source>
</evidence>
<dbReference type="PANTHER" id="PTHR37490">
    <property type="entry name" value="EXPRESSED PROTEIN"/>
    <property type="match status" value="1"/>
</dbReference>
<dbReference type="Proteomes" id="UP000799537">
    <property type="component" value="Unassembled WGS sequence"/>
</dbReference>
<gene>
    <name evidence="1" type="ORF">M409DRAFT_71693</name>
</gene>
<name>A0A6A6BWI3_ZASCE</name>
<sequence length="223" mass="26173">MGRLQREDTGWVDEHLPDWRNAIYTVDNTSYPLSTPHNKGREANAYLLYIIQHYDRLPAIIAFLHSHRDGYPVGWHTDVPGYDNVLAMQTLRIDAVKHYGYVNLRCNWIPGCPDEVRPLSSAHNNPNNVQCQMPLVWRHFFGELSDVPDVIATPCCAQFVVSREQVWKRPLEDYKRYHQWLMDTSLNDDISGRILEYLWHIIFGMDPVHCPDMNQCYRDVYGR</sequence>
<evidence type="ECO:0000313" key="2">
    <source>
        <dbReference type="Proteomes" id="UP000799537"/>
    </source>
</evidence>
<dbReference type="AlphaFoldDB" id="A0A6A6BWI3"/>
<keyword evidence="2" id="KW-1185">Reference proteome</keyword>
<organism evidence="1 2">
    <name type="scientific">Zasmidium cellare ATCC 36951</name>
    <dbReference type="NCBI Taxonomy" id="1080233"/>
    <lineage>
        <taxon>Eukaryota</taxon>
        <taxon>Fungi</taxon>
        <taxon>Dikarya</taxon>
        <taxon>Ascomycota</taxon>
        <taxon>Pezizomycotina</taxon>
        <taxon>Dothideomycetes</taxon>
        <taxon>Dothideomycetidae</taxon>
        <taxon>Mycosphaerellales</taxon>
        <taxon>Mycosphaerellaceae</taxon>
        <taxon>Zasmidium</taxon>
    </lineage>
</organism>
<dbReference type="EMBL" id="ML993690">
    <property type="protein sequence ID" value="KAF2158330.1"/>
    <property type="molecule type" value="Genomic_DNA"/>
</dbReference>